<dbReference type="AlphaFoldDB" id="A0A6A6YVU2"/>
<dbReference type="GeneID" id="54454513"/>
<name>A0A6A6YVU2_9PEZI</name>
<dbReference type="RefSeq" id="XP_033579854.1">
    <property type="nucleotide sequence ID" value="XM_033713620.1"/>
</dbReference>
<keyword evidence="3" id="KW-1185">Reference proteome</keyword>
<proteinExistence type="predicted"/>
<evidence type="ECO:0000313" key="4">
    <source>
        <dbReference type="RefSeq" id="XP_033579854.1"/>
    </source>
</evidence>
<evidence type="ECO:0000256" key="1">
    <source>
        <dbReference type="SAM" id="MobiDB-lite"/>
    </source>
</evidence>
<reference evidence="2 4" key="1">
    <citation type="journal article" date="2020" name="Stud. Mycol.">
        <title>101 Dothideomycetes genomes: a test case for predicting lifestyles and emergence of pathogens.</title>
        <authorList>
            <person name="Haridas S."/>
            <person name="Albert R."/>
            <person name="Binder M."/>
            <person name="Bloem J."/>
            <person name="Labutti K."/>
            <person name="Salamov A."/>
            <person name="Andreopoulos B."/>
            <person name="Baker S."/>
            <person name="Barry K."/>
            <person name="Bills G."/>
            <person name="Bluhm B."/>
            <person name="Cannon C."/>
            <person name="Castanera R."/>
            <person name="Culley D."/>
            <person name="Daum C."/>
            <person name="Ezra D."/>
            <person name="Gonzalez J."/>
            <person name="Henrissat B."/>
            <person name="Kuo A."/>
            <person name="Liang C."/>
            <person name="Lipzen A."/>
            <person name="Lutzoni F."/>
            <person name="Magnuson J."/>
            <person name="Mondo S."/>
            <person name="Nolan M."/>
            <person name="Ohm R."/>
            <person name="Pangilinan J."/>
            <person name="Park H.-J."/>
            <person name="Ramirez L."/>
            <person name="Alfaro M."/>
            <person name="Sun H."/>
            <person name="Tritt A."/>
            <person name="Yoshinaga Y."/>
            <person name="Zwiers L.-H."/>
            <person name="Turgeon B."/>
            <person name="Goodwin S."/>
            <person name="Spatafora J."/>
            <person name="Crous P."/>
            <person name="Grigoriev I."/>
        </authorList>
    </citation>
    <scope>NUCLEOTIDE SEQUENCE</scope>
    <source>
        <strain evidence="2 4">CBS 304.34</strain>
    </source>
</reference>
<accession>A0A6A6YVU2</accession>
<evidence type="ECO:0000313" key="2">
    <source>
        <dbReference type="EMBL" id="KAF2812890.1"/>
    </source>
</evidence>
<organism evidence="2">
    <name type="scientific">Mytilinidion resinicola</name>
    <dbReference type="NCBI Taxonomy" id="574789"/>
    <lineage>
        <taxon>Eukaryota</taxon>
        <taxon>Fungi</taxon>
        <taxon>Dikarya</taxon>
        <taxon>Ascomycota</taxon>
        <taxon>Pezizomycotina</taxon>
        <taxon>Dothideomycetes</taxon>
        <taxon>Pleosporomycetidae</taxon>
        <taxon>Mytilinidiales</taxon>
        <taxon>Mytilinidiaceae</taxon>
        <taxon>Mytilinidion</taxon>
    </lineage>
</organism>
<sequence length="155" mass="16022">MLRHFYRAGRPQIGSSSTAVIWQRLPAHAQEHFPAAAGDGSKQADIKASLHGECDNPAQAAVGGGRLASPTPGQLAKGQGGDDQHSPTALWAVTGVPGPERERAATHAVSARRKGPLQKTPPSGVCPGSMRPKPSGIARPVLHHGAQAHDHQGGL</sequence>
<feature type="region of interest" description="Disordered" evidence="1">
    <location>
        <begin position="53"/>
        <end position="155"/>
    </location>
</feature>
<reference evidence="4" key="3">
    <citation type="submission" date="2025-04" db="UniProtKB">
        <authorList>
            <consortium name="RefSeq"/>
        </authorList>
    </citation>
    <scope>IDENTIFICATION</scope>
    <source>
        <strain evidence="4">CBS 304.34</strain>
    </source>
</reference>
<gene>
    <name evidence="2 4" type="ORF">BDZ99DRAFT_244200</name>
</gene>
<dbReference type="Proteomes" id="UP000504636">
    <property type="component" value="Unplaced"/>
</dbReference>
<reference evidence="4" key="2">
    <citation type="submission" date="2020-04" db="EMBL/GenBank/DDBJ databases">
        <authorList>
            <consortium name="NCBI Genome Project"/>
        </authorList>
    </citation>
    <scope>NUCLEOTIDE SEQUENCE</scope>
    <source>
        <strain evidence="4">CBS 304.34</strain>
    </source>
</reference>
<dbReference type="EMBL" id="MU003696">
    <property type="protein sequence ID" value="KAF2812890.1"/>
    <property type="molecule type" value="Genomic_DNA"/>
</dbReference>
<evidence type="ECO:0000313" key="3">
    <source>
        <dbReference type="Proteomes" id="UP000504636"/>
    </source>
</evidence>
<protein>
    <submittedName>
        <fullName evidence="2 4">Uncharacterized protein</fullName>
    </submittedName>
</protein>